<dbReference type="Proteomes" id="UP001159364">
    <property type="component" value="Linkage Group LG03"/>
</dbReference>
<comment type="cofactor">
    <cofactor evidence="1 10">
        <name>heme</name>
        <dbReference type="ChEBI" id="CHEBI:30413"/>
    </cofactor>
</comment>
<evidence type="ECO:0000256" key="11">
    <source>
        <dbReference type="RuleBase" id="RU000461"/>
    </source>
</evidence>
<dbReference type="CDD" id="cd11072">
    <property type="entry name" value="CYP71-like"/>
    <property type="match status" value="1"/>
</dbReference>
<dbReference type="GO" id="GO:0005506">
    <property type="term" value="F:iron ion binding"/>
    <property type="evidence" value="ECO:0007669"/>
    <property type="project" value="InterPro"/>
</dbReference>
<keyword evidence="4 10" id="KW-0349">Heme</keyword>
<evidence type="ECO:0000313" key="13">
    <source>
        <dbReference type="EMBL" id="KAJ8771211.1"/>
    </source>
</evidence>
<keyword evidence="7 10" id="KW-0408">Iron</keyword>
<gene>
    <name evidence="13" type="ORF">K2173_026007</name>
</gene>
<proteinExistence type="inferred from homology"/>
<dbReference type="GO" id="GO:0016020">
    <property type="term" value="C:membrane"/>
    <property type="evidence" value="ECO:0007669"/>
    <property type="project" value="UniProtKB-SubCell"/>
</dbReference>
<evidence type="ECO:0000256" key="2">
    <source>
        <dbReference type="ARBA" id="ARBA00004370"/>
    </source>
</evidence>
<keyword evidence="9" id="KW-0472">Membrane</keyword>
<dbReference type="GO" id="GO:0016705">
    <property type="term" value="F:oxidoreductase activity, acting on paired donors, with incorporation or reduction of molecular oxygen"/>
    <property type="evidence" value="ECO:0007669"/>
    <property type="project" value="InterPro"/>
</dbReference>
<evidence type="ECO:0000256" key="10">
    <source>
        <dbReference type="PIRSR" id="PIRSR602401-1"/>
    </source>
</evidence>
<evidence type="ECO:0000256" key="3">
    <source>
        <dbReference type="ARBA" id="ARBA00010617"/>
    </source>
</evidence>
<feature type="chain" id="PRO_5043742817" description="Cytochrome P450" evidence="12">
    <location>
        <begin position="27"/>
        <end position="473"/>
    </location>
</feature>
<accession>A0AAV8TXE0</accession>
<evidence type="ECO:0000256" key="4">
    <source>
        <dbReference type="ARBA" id="ARBA00022617"/>
    </source>
</evidence>
<evidence type="ECO:0000256" key="9">
    <source>
        <dbReference type="ARBA" id="ARBA00023136"/>
    </source>
</evidence>
<dbReference type="Gene3D" id="1.10.630.10">
    <property type="entry name" value="Cytochrome P450"/>
    <property type="match status" value="1"/>
</dbReference>
<dbReference type="PRINTS" id="PR00385">
    <property type="entry name" value="P450"/>
</dbReference>
<comment type="caution">
    <text evidence="13">The sequence shown here is derived from an EMBL/GenBank/DDBJ whole genome shotgun (WGS) entry which is preliminary data.</text>
</comment>
<dbReference type="GO" id="GO:0020037">
    <property type="term" value="F:heme binding"/>
    <property type="evidence" value="ECO:0007669"/>
    <property type="project" value="InterPro"/>
</dbReference>
<dbReference type="PANTHER" id="PTHR47943:SF2">
    <property type="entry name" value="CYTOCHROME P450"/>
    <property type="match status" value="1"/>
</dbReference>
<sequence>MAWVTIALSLIGLALIFQAWVGKSNSKFKKLPPGPKGLPIIGCLHLLGKYPQRALHDLAKKHGPLMHMRLGFVPTIVVSSPKVAELFLKTHDLVFASRPPVEGAKYIGYEQTTTAFSPYGPYWRNMRKLCTLKLLSNLKVNSFKSFRKEEIDLLTDYIKQASSERKYTDKEFGDRGFTAVIHDSMQVTAVPNLADYIPQIAPFDLQGLRKRMKAIGKAFDVFFEKIIDDRIENKDENRTKDFVDILLGFVGSQETEYSISRDNMKAVMMDMFEASAETSTTAVEWPLSEIMKNPQIMKKLRKELDEKITLNRMVEESDLEGLNYLDMVIKETFRLHPVVPLLLPHMSTEDITIEGFHIPKNSRVFINTWAIGRDPTVWSDAETFFPERFVGSNIDFRGKDFELLPFGSGRRSCPGMQMGMTTVRLILARLVHSFDWELPDGMLPSELDMTEVFSLVTRRATPLLATPAYRLTV</sequence>
<dbReference type="PRINTS" id="PR00463">
    <property type="entry name" value="EP450I"/>
</dbReference>
<evidence type="ECO:0008006" key="15">
    <source>
        <dbReference type="Google" id="ProtNLM"/>
    </source>
</evidence>
<dbReference type="InterPro" id="IPR002401">
    <property type="entry name" value="Cyt_P450_E_grp-I"/>
</dbReference>
<feature type="binding site" description="axial binding residue" evidence="10">
    <location>
        <position position="413"/>
    </location>
    <ligand>
        <name>heme</name>
        <dbReference type="ChEBI" id="CHEBI:30413"/>
    </ligand>
    <ligandPart>
        <name>Fe</name>
        <dbReference type="ChEBI" id="CHEBI:18248"/>
    </ligandPart>
</feature>
<dbReference type="InterPro" id="IPR001128">
    <property type="entry name" value="Cyt_P450"/>
</dbReference>
<dbReference type="AlphaFoldDB" id="A0AAV8TXE0"/>
<evidence type="ECO:0000256" key="6">
    <source>
        <dbReference type="ARBA" id="ARBA00023002"/>
    </source>
</evidence>
<dbReference type="SUPFAM" id="SSF48264">
    <property type="entry name" value="Cytochrome P450"/>
    <property type="match status" value="1"/>
</dbReference>
<dbReference type="InterPro" id="IPR036396">
    <property type="entry name" value="Cyt_P450_sf"/>
</dbReference>
<dbReference type="EMBL" id="JAIWQS010000003">
    <property type="protein sequence ID" value="KAJ8771211.1"/>
    <property type="molecule type" value="Genomic_DNA"/>
</dbReference>
<keyword evidence="5 10" id="KW-0479">Metal-binding</keyword>
<keyword evidence="12" id="KW-0732">Signal</keyword>
<evidence type="ECO:0000256" key="1">
    <source>
        <dbReference type="ARBA" id="ARBA00001971"/>
    </source>
</evidence>
<organism evidence="13 14">
    <name type="scientific">Erythroxylum novogranatense</name>
    <dbReference type="NCBI Taxonomy" id="1862640"/>
    <lineage>
        <taxon>Eukaryota</taxon>
        <taxon>Viridiplantae</taxon>
        <taxon>Streptophyta</taxon>
        <taxon>Embryophyta</taxon>
        <taxon>Tracheophyta</taxon>
        <taxon>Spermatophyta</taxon>
        <taxon>Magnoliopsida</taxon>
        <taxon>eudicotyledons</taxon>
        <taxon>Gunneridae</taxon>
        <taxon>Pentapetalae</taxon>
        <taxon>rosids</taxon>
        <taxon>fabids</taxon>
        <taxon>Malpighiales</taxon>
        <taxon>Erythroxylaceae</taxon>
        <taxon>Erythroxylum</taxon>
    </lineage>
</organism>
<dbReference type="InterPro" id="IPR017972">
    <property type="entry name" value="Cyt_P450_CS"/>
</dbReference>
<evidence type="ECO:0000256" key="7">
    <source>
        <dbReference type="ARBA" id="ARBA00023004"/>
    </source>
</evidence>
<protein>
    <recommendedName>
        <fullName evidence="15">Cytochrome P450</fullName>
    </recommendedName>
</protein>
<evidence type="ECO:0000313" key="14">
    <source>
        <dbReference type="Proteomes" id="UP001159364"/>
    </source>
</evidence>
<evidence type="ECO:0000256" key="5">
    <source>
        <dbReference type="ARBA" id="ARBA00022723"/>
    </source>
</evidence>
<evidence type="ECO:0000256" key="12">
    <source>
        <dbReference type="SAM" id="SignalP"/>
    </source>
</evidence>
<dbReference type="PROSITE" id="PS00086">
    <property type="entry name" value="CYTOCHROME_P450"/>
    <property type="match status" value="1"/>
</dbReference>
<comment type="similarity">
    <text evidence="3 11">Belongs to the cytochrome P450 family.</text>
</comment>
<keyword evidence="6 11" id="KW-0560">Oxidoreductase</keyword>
<evidence type="ECO:0000256" key="8">
    <source>
        <dbReference type="ARBA" id="ARBA00023033"/>
    </source>
</evidence>
<reference evidence="13 14" key="1">
    <citation type="submission" date="2021-09" db="EMBL/GenBank/DDBJ databases">
        <title>Genomic insights and catalytic innovation underlie evolution of tropane alkaloids biosynthesis.</title>
        <authorList>
            <person name="Wang Y.-J."/>
            <person name="Tian T."/>
            <person name="Huang J.-P."/>
            <person name="Huang S.-X."/>
        </authorList>
    </citation>
    <scope>NUCLEOTIDE SEQUENCE [LARGE SCALE GENOMIC DNA]</scope>
    <source>
        <strain evidence="13">KIB-2018</strain>
        <tissue evidence="13">Leaf</tissue>
    </source>
</reference>
<feature type="signal peptide" evidence="12">
    <location>
        <begin position="1"/>
        <end position="26"/>
    </location>
</feature>
<comment type="subcellular location">
    <subcellularLocation>
        <location evidence="2">Membrane</location>
    </subcellularLocation>
</comment>
<keyword evidence="14" id="KW-1185">Reference proteome</keyword>
<name>A0AAV8TXE0_9ROSI</name>
<dbReference type="PANTHER" id="PTHR47943">
    <property type="entry name" value="CYTOCHROME P450 93A3-LIKE"/>
    <property type="match status" value="1"/>
</dbReference>
<dbReference type="GO" id="GO:0004497">
    <property type="term" value="F:monooxygenase activity"/>
    <property type="evidence" value="ECO:0007669"/>
    <property type="project" value="UniProtKB-KW"/>
</dbReference>
<dbReference type="FunFam" id="1.10.630.10:FF:000043">
    <property type="entry name" value="Cytochrome P450 99A2"/>
    <property type="match status" value="1"/>
</dbReference>
<keyword evidence="8 11" id="KW-0503">Monooxygenase</keyword>
<dbReference type="Pfam" id="PF00067">
    <property type="entry name" value="p450"/>
    <property type="match status" value="2"/>
</dbReference>